<evidence type="ECO:0000256" key="1">
    <source>
        <dbReference type="SAM" id="MobiDB-lite"/>
    </source>
</evidence>
<feature type="compositionally biased region" description="Basic and acidic residues" evidence="1">
    <location>
        <begin position="177"/>
        <end position="191"/>
    </location>
</feature>
<proteinExistence type="predicted"/>
<dbReference type="Proteomes" id="UP000265515">
    <property type="component" value="Unassembled WGS sequence"/>
</dbReference>
<comment type="caution">
    <text evidence="2">The sequence shown here is derived from an EMBL/GenBank/DDBJ whole genome shotgun (WGS) entry which is preliminary data.</text>
</comment>
<sequence>MDGDIYDQFGEYIDRKAGGVRVEDQQRLAAREPPPATFRLWQEQEDPPIAIEEMGSDEEVTQRLHAGDIKEEPIVIESGDEGEEERVEPAAVLLGKMEDLLDKVGRYQQKLVGLCEKVKEWRANLPKGFLYDSGPESMSGRPGVATVGSGPRSGILTRPPTPRGRLAQAKANASQEPPRKEPEPGKRKETVEVEDDDEDEEEDDRLRQEEDQRAEQRARKRESREETEPVLRGVPPKKKKYEVRLEEGFDVERVIDRLLEGNNDLMTLEEILASAPRLRNELKGRPSRRLVPNVHLSVIQPKKMEWAEPDTKMDWKCVACGMVDLVVKGSKCITIVDTGVEMNIIREADAIRFGLEVNRSDCGILHGANNKAVFCGTASNVLLEIGRVKARACFFMTPNVDHGVLLGRFAEPIAQIRGKARTRSEVEARMQELRPSPVGPDGRPIRLEIGNAEEFIPAFEQFMHNLGILQDEWAATLPLWTWKVERPLARQIKDMVRDWDGCRDLSPLRPDRHEGGERHSLGEKGRRYLRLRGEGHTLSADWAQWNFISLRKETAPSRGEEAWKEEVPPALPETVASPEGMEGGETKRASLRREVDTLIDSHLAAHALELPDLEEPVPMEPPQEPCEAEREVETEIPEKADRLTEEKVPAGETAEEKRARVGRRWEEIRQQRQKLEEAEALPDPPPPHRSYGLKEIWEKFLARHDKDLTDPSKVEVETSKNADEYLDQRIRSLSKTSFNRYMMLEADLRGKEMREANLGVRLKAVEAEVRELRAMVASQVAIIQDLRRQLRGGMDGAESSRKGEQRQPGRGLPKQPPAAEAQQEAPMGRVILEPEDAKALRKAEKEAFEFRAPTELAMLPMVTAGPTMSPSIEEGLPAASGEPVQGSTEGSMDVLLEAVHTMQEGASLYSPEPRIE</sequence>
<feature type="compositionally biased region" description="Basic and acidic residues" evidence="1">
    <location>
        <begin position="798"/>
        <end position="807"/>
    </location>
</feature>
<evidence type="ECO:0008006" key="4">
    <source>
        <dbReference type="Google" id="ProtNLM"/>
    </source>
</evidence>
<dbReference type="AlphaFoldDB" id="A0A388LKN4"/>
<accession>A0A388LKN4</accession>
<name>A0A388LKN4_CHABU</name>
<dbReference type="CDD" id="cd00303">
    <property type="entry name" value="retropepsin_like"/>
    <property type="match status" value="1"/>
</dbReference>
<organism evidence="2 3">
    <name type="scientific">Chara braunii</name>
    <name type="common">Braun's stonewort</name>
    <dbReference type="NCBI Taxonomy" id="69332"/>
    <lineage>
        <taxon>Eukaryota</taxon>
        <taxon>Viridiplantae</taxon>
        <taxon>Streptophyta</taxon>
        <taxon>Charophyceae</taxon>
        <taxon>Charales</taxon>
        <taxon>Characeae</taxon>
        <taxon>Chara</taxon>
    </lineage>
</organism>
<feature type="region of interest" description="Disordered" evidence="1">
    <location>
        <begin position="614"/>
        <end position="665"/>
    </location>
</feature>
<feature type="compositionally biased region" description="Acidic residues" evidence="1">
    <location>
        <begin position="192"/>
        <end position="203"/>
    </location>
</feature>
<feature type="compositionally biased region" description="Basic and acidic residues" evidence="1">
    <location>
        <begin position="627"/>
        <end position="665"/>
    </location>
</feature>
<evidence type="ECO:0000313" key="2">
    <source>
        <dbReference type="EMBL" id="GBG82795.1"/>
    </source>
</evidence>
<feature type="compositionally biased region" description="Basic and acidic residues" evidence="1">
    <location>
        <begin position="60"/>
        <end position="73"/>
    </location>
</feature>
<dbReference type="Gene3D" id="2.40.70.10">
    <property type="entry name" value="Acid Proteases"/>
    <property type="match status" value="1"/>
</dbReference>
<reference evidence="2 3" key="1">
    <citation type="journal article" date="2018" name="Cell">
        <title>The Chara Genome: Secondary Complexity and Implications for Plant Terrestrialization.</title>
        <authorList>
            <person name="Nishiyama T."/>
            <person name="Sakayama H."/>
            <person name="Vries J.D."/>
            <person name="Buschmann H."/>
            <person name="Saint-Marcoux D."/>
            <person name="Ullrich K.K."/>
            <person name="Haas F.B."/>
            <person name="Vanderstraeten L."/>
            <person name="Becker D."/>
            <person name="Lang D."/>
            <person name="Vosolsobe S."/>
            <person name="Rombauts S."/>
            <person name="Wilhelmsson P.K.I."/>
            <person name="Janitza P."/>
            <person name="Kern R."/>
            <person name="Heyl A."/>
            <person name="Rumpler F."/>
            <person name="Villalobos L.I.A.C."/>
            <person name="Clay J.M."/>
            <person name="Skokan R."/>
            <person name="Toyoda A."/>
            <person name="Suzuki Y."/>
            <person name="Kagoshima H."/>
            <person name="Schijlen E."/>
            <person name="Tajeshwar N."/>
            <person name="Catarino B."/>
            <person name="Hetherington A.J."/>
            <person name="Saltykova A."/>
            <person name="Bonnot C."/>
            <person name="Breuninger H."/>
            <person name="Symeonidi A."/>
            <person name="Radhakrishnan G.V."/>
            <person name="Van Nieuwerburgh F."/>
            <person name="Deforce D."/>
            <person name="Chang C."/>
            <person name="Karol K.G."/>
            <person name="Hedrich R."/>
            <person name="Ulvskov P."/>
            <person name="Glockner G."/>
            <person name="Delwiche C.F."/>
            <person name="Petrasek J."/>
            <person name="Van de Peer Y."/>
            <person name="Friml J."/>
            <person name="Beilby M."/>
            <person name="Dolan L."/>
            <person name="Kohara Y."/>
            <person name="Sugano S."/>
            <person name="Fujiyama A."/>
            <person name="Delaux P.-M."/>
            <person name="Quint M."/>
            <person name="TheiBen G."/>
            <person name="Hagemann M."/>
            <person name="Harholt J."/>
            <person name="Dunand C."/>
            <person name="Zachgo S."/>
            <person name="Langdale J."/>
            <person name="Maumus F."/>
            <person name="Straeten D.V.D."/>
            <person name="Gould S.B."/>
            <person name="Rensing S.A."/>
        </authorList>
    </citation>
    <scope>NUCLEOTIDE SEQUENCE [LARGE SCALE GENOMIC DNA]</scope>
    <source>
        <strain evidence="2 3">S276</strain>
    </source>
</reference>
<feature type="compositionally biased region" description="Basic and acidic residues" evidence="1">
    <location>
        <begin position="204"/>
        <end position="229"/>
    </location>
</feature>
<evidence type="ECO:0000313" key="3">
    <source>
        <dbReference type="Proteomes" id="UP000265515"/>
    </source>
</evidence>
<gene>
    <name evidence="2" type="ORF">CBR_g36326</name>
</gene>
<feature type="compositionally biased region" description="Low complexity" evidence="1">
    <location>
        <begin position="817"/>
        <end position="826"/>
    </location>
</feature>
<protein>
    <recommendedName>
        <fullName evidence="4">Peptidase A2 domain-containing protein</fullName>
    </recommendedName>
</protein>
<dbReference type="EMBL" id="BFEA01000418">
    <property type="protein sequence ID" value="GBG82795.1"/>
    <property type="molecule type" value="Genomic_DNA"/>
</dbReference>
<feature type="region of interest" description="Disordered" evidence="1">
    <location>
        <begin position="127"/>
        <end position="235"/>
    </location>
</feature>
<dbReference type="Gramene" id="GBG82795">
    <property type="protein sequence ID" value="GBG82795"/>
    <property type="gene ID" value="CBR_g36326"/>
</dbReference>
<feature type="region of interest" description="Disordered" evidence="1">
    <location>
        <begin position="792"/>
        <end position="830"/>
    </location>
</feature>
<dbReference type="InterPro" id="IPR021109">
    <property type="entry name" value="Peptidase_aspartic_dom_sf"/>
</dbReference>
<feature type="region of interest" description="Disordered" evidence="1">
    <location>
        <begin position="58"/>
        <end position="87"/>
    </location>
</feature>
<keyword evidence="3" id="KW-1185">Reference proteome</keyword>